<evidence type="ECO:0000256" key="5">
    <source>
        <dbReference type="ARBA" id="ARBA00022705"/>
    </source>
</evidence>
<dbReference type="Pfam" id="PF08273">
    <property type="entry name" value="Zn_Ribbon_Prim"/>
    <property type="match status" value="1"/>
</dbReference>
<keyword evidence="2" id="KW-0639">Primosome</keyword>
<gene>
    <name evidence="12" type="ORF">RINTU1_20910</name>
</gene>
<dbReference type="Pfam" id="PF08706">
    <property type="entry name" value="D5_N"/>
    <property type="match status" value="1"/>
</dbReference>
<dbReference type="Gene3D" id="3.90.580.10">
    <property type="entry name" value="Zinc finger, CHC2-type domain"/>
    <property type="match status" value="1"/>
</dbReference>
<keyword evidence="1" id="KW-0240">DNA-directed RNA polymerase</keyword>
<dbReference type="RefSeq" id="WP_176488118.1">
    <property type="nucleotide sequence ID" value="NZ_BLXO01000004.1"/>
</dbReference>
<dbReference type="PROSITE" id="PS51206">
    <property type="entry name" value="SF3_HELICASE_1"/>
    <property type="match status" value="1"/>
</dbReference>
<dbReference type="Pfam" id="PF03288">
    <property type="entry name" value="Pox_D5"/>
    <property type="match status" value="1"/>
</dbReference>
<dbReference type="InterPro" id="IPR036388">
    <property type="entry name" value="WH-like_DNA-bd_sf"/>
</dbReference>
<keyword evidence="7" id="KW-0378">Hydrolase</keyword>
<proteinExistence type="predicted"/>
<dbReference type="EMBL" id="BLXO01000004">
    <property type="protein sequence ID" value="GFN46464.1"/>
    <property type="molecule type" value="Genomic_DNA"/>
</dbReference>
<dbReference type="InterPro" id="IPR051620">
    <property type="entry name" value="ORF904-like_C"/>
</dbReference>
<dbReference type="InterPro" id="IPR013237">
    <property type="entry name" value="Phage_T7_Gp4_N"/>
</dbReference>
<keyword evidence="3" id="KW-0808">Transferase</keyword>
<dbReference type="GO" id="GO:0000428">
    <property type="term" value="C:DNA-directed RNA polymerase complex"/>
    <property type="evidence" value="ECO:0007669"/>
    <property type="project" value="UniProtKB-KW"/>
</dbReference>
<dbReference type="SMART" id="SM00885">
    <property type="entry name" value="D5_N"/>
    <property type="match status" value="1"/>
</dbReference>
<dbReference type="InterPro" id="IPR045455">
    <property type="entry name" value="NrS-1_pol-like_helicase"/>
</dbReference>
<dbReference type="InterPro" id="IPR004968">
    <property type="entry name" value="DNA_primase/NTPase_C"/>
</dbReference>
<dbReference type="Pfam" id="PF19263">
    <property type="entry name" value="DUF5906"/>
    <property type="match status" value="1"/>
</dbReference>
<organism evidence="12 13">
    <name type="scientific">Candidatus Regiella insecticola</name>
    <dbReference type="NCBI Taxonomy" id="138073"/>
    <lineage>
        <taxon>Bacteria</taxon>
        <taxon>Pseudomonadati</taxon>
        <taxon>Pseudomonadota</taxon>
        <taxon>Gammaproteobacteria</taxon>
        <taxon>Enterobacterales</taxon>
        <taxon>Enterobacteriaceae</taxon>
        <taxon>aphid secondary symbionts</taxon>
        <taxon>Candidatus Regiella</taxon>
    </lineage>
</organism>
<sequence length="790" mass="86721">MTAKPADRLKDNFIDEVRTQANGHWEAILRQLAIPTHRQEGQCPNCGGKTRYRFDDKEGRGTYFCSHCGAGTGLDLVMKINQCNARQAAKLVANVLAMPLPEKRMKPAPAKEAPSTDKPIAEQVAALMAKTVLGESHYLMNKGLNCPGLPILPNGVLLLALQTIDGEITGAQRIYPNGDKPYLTGTRKKGALIPVGELPERAETVLITEGYATAVTVSLLASGIAIAALDAGNLIEVAKICRERWSEAKIIIAADNDCDQANQCDEKGQLKQNIGAIAAEKAAIAVSGWIALPPTQHKADWDDYRQQYGIEAAIQAFSGALYQPADAINHDKPTRPTLSQMGASQRGEVLLARYNGDLALEPLSDSVHHYDGIAWRAISDRDLMREMVAIFIGSDVPYTSIGIRSAVDALKLQLPLMKSTARHLIGFRNGVFDLQKKQFRPHNKEDGLLIVNEIDFTSPEPGETLVDNAPHFWQWIRRATAKHDRKTDRLLAALFMVLANRYDWQLFLEVTGAGGSGKSLLAEICTLLAGKNNRVSASMTALENPRERALIIGYSLIIMPDQIRYVGEGSGIKAITGGDEVSVDPKHKQPYSTRIPAVILAVNNNAMSFSDRSGGVSRRRVIFNFSEVIPENELDTLLCDKIARELPVIIRHLLTRFVEPAEAKCLLLEQQKSAEALNVKRSTDSLVDFCGYLLASAEADGMLVGNAEIIPFNPRKYLYHAYLAYMRGNNLAKPVSVTRFGCDMPGSLAEFGLQYLRKKSRQGIRSNLNLNVDSVDEWLPRATGAADLNH</sequence>
<keyword evidence="8" id="KW-0347">Helicase</keyword>
<dbReference type="GO" id="GO:0004386">
    <property type="term" value="F:helicase activity"/>
    <property type="evidence" value="ECO:0007669"/>
    <property type="project" value="UniProtKB-KW"/>
</dbReference>
<dbReference type="Pfam" id="PF13362">
    <property type="entry name" value="Toprim_3"/>
    <property type="match status" value="1"/>
</dbReference>
<dbReference type="InterPro" id="IPR036390">
    <property type="entry name" value="WH_DNA-bd_sf"/>
</dbReference>
<dbReference type="GO" id="GO:0003677">
    <property type="term" value="F:DNA binding"/>
    <property type="evidence" value="ECO:0007669"/>
    <property type="project" value="InterPro"/>
</dbReference>
<dbReference type="Gene3D" id="1.10.10.10">
    <property type="entry name" value="Winged helix-like DNA-binding domain superfamily/Winged helix DNA-binding domain"/>
    <property type="match status" value="1"/>
</dbReference>
<dbReference type="SUPFAM" id="SSF57783">
    <property type="entry name" value="Zinc beta-ribbon"/>
    <property type="match status" value="1"/>
</dbReference>
<evidence type="ECO:0000256" key="3">
    <source>
        <dbReference type="ARBA" id="ARBA00022679"/>
    </source>
</evidence>
<evidence type="ECO:0000256" key="8">
    <source>
        <dbReference type="ARBA" id="ARBA00022806"/>
    </source>
</evidence>
<dbReference type="GO" id="GO:0016779">
    <property type="term" value="F:nucleotidyltransferase activity"/>
    <property type="evidence" value="ECO:0007669"/>
    <property type="project" value="UniProtKB-KW"/>
</dbReference>
<dbReference type="GO" id="GO:1990077">
    <property type="term" value="C:primosome complex"/>
    <property type="evidence" value="ECO:0007669"/>
    <property type="project" value="UniProtKB-KW"/>
</dbReference>
<evidence type="ECO:0000259" key="11">
    <source>
        <dbReference type="PROSITE" id="PS51206"/>
    </source>
</evidence>
<evidence type="ECO:0000256" key="2">
    <source>
        <dbReference type="ARBA" id="ARBA00022515"/>
    </source>
</evidence>
<dbReference type="InterPro" id="IPR006171">
    <property type="entry name" value="TOPRIM_dom"/>
</dbReference>
<keyword evidence="5" id="KW-0235">DNA replication</keyword>
<dbReference type="GO" id="GO:0006269">
    <property type="term" value="P:DNA replication, synthesis of primer"/>
    <property type="evidence" value="ECO:0007669"/>
    <property type="project" value="UniProtKB-KW"/>
</dbReference>
<dbReference type="InterPro" id="IPR036977">
    <property type="entry name" value="DNA_primase_Znf_CHC2"/>
</dbReference>
<keyword evidence="9" id="KW-0067">ATP-binding</keyword>
<dbReference type="Gene3D" id="3.40.50.300">
    <property type="entry name" value="P-loop containing nucleotide triphosphate hydrolases"/>
    <property type="match status" value="1"/>
</dbReference>
<dbReference type="SUPFAM" id="SSF52540">
    <property type="entry name" value="P-loop containing nucleoside triphosphate hydrolases"/>
    <property type="match status" value="1"/>
</dbReference>
<evidence type="ECO:0000313" key="12">
    <source>
        <dbReference type="EMBL" id="GFN46464.1"/>
    </source>
</evidence>
<evidence type="ECO:0000256" key="10">
    <source>
        <dbReference type="ARBA" id="ARBA00023163"/>
    </source>
</evidence>
<dbReference type="PANTHER" id="PTHR35372">
    <property type="entry name" value="ATP BINDING PROTEIN-RELATED"/>
    <property type="match status" value="1"/>
</dbReference>
<feature type="domain" description="SF3 helicase" evidence="11">
    <location>
        <begin position="485"/>
        <end position="638"/>
    </location>
</feature>
<dbReference type="GO" id="GO:0008270">
    <property type="term" value="F:zinc ion binding"/>
    <property type="evidence" value="ECO:0007669"/>
    <property type="project" value="InterPro"/>
</dbReference>
<reference evidence="12 13" key="1">
    <citation type="submission" date="2020-06" db="EMBL/GenBank/DDBJ databases">
        <title>The genome sequence of Candidatus Regiella insecticola strain Tut.</title>
        <authorList>
            <person name="Nikoh N."/>
            <person name="Tsuchida T."/>
            <person name="Koga R."/>
            <person name="Oshima K."/>
            <person name="Hattori M."/>
            <person name="Fukatsu T."/>
        </authorList>
    </citation>
    <scope>NUCLEOTIDE SEQUENCE [LARGE SCALE GENOMIC DNA]</scope>
    <source>
        <strain evidence="12 13">Tut</strain>
    </source>
</reference>
<accession>A0A6L2ZQ01</accession>
<dbReference type="GO" id="GO:0016787">
    <property type="term" value="F:hydrolase activity"/>
    <property type="evidence" value="ECO:0007669"/>
    <property type="project" value="UniProtKB-KW"/>
</dbReference>
<dbReference type="PANTHER" id="PTHR35372:SF2">
    <property type="entry name" value="SF3 HELICASE DOMAIN-CONTAINING PROTEIN"/>
    <property type="match status" value="1"/>
</dbReference>
<keyword evidence="6" id="KW-0547">Nucleotide-binding</keyword>
<dbReference type="InterPro" id="IPR034154">
    <property type="entry name" value="TOPRIM_DnaG/twinkle"/>
</dbReference>
<evidence type="ECO:0000256" key="9">
    <source>
        <dbReference type="ARBA" id="ARBA00022840"/>
    </source>
</evidence>
<evidence type="ECO:0000256" key="4">
    <source>
        <dbReference type="ARBA" id="ARBA00022695"/>
    </source>
</evidence>
<protein>
    <submittedName>
        <fullName evidence="12">DNA primase</fullName>
    </submittedName>
</protein>
<evidence type="ECO:0000313" key="13">
    <source>
        <dbReference type="Proteomes" id="UP000504714"/>
    </source>
</evidence>
<comment type="caution">
    <text evidence="12">The sequence shown here is derived from an EMBL/GenBank/DDBJ whole genome shotgun (WGS) entry which is preliminary data.</text>
</comment>
<dbReference type="GO" id="GO:0005524">
    <property type="term" value="F:ATP binding"/>
    <property type="evidence" value="ECO:0007669"/>
    <property type="project" value="UniProtKB-KW"/>
</dbReference>
<dbReference type="Proteomes" id="UP000504714">
    <property type="component" value="Unassembled WGS sequence"/>
</dbReference>
<evidence type="ECO:0000256" key="7">
    <source>
        <dbReference type="ARBA" id="ARBA00022801"/>
    </source>
</evidence>
<dbReference type="InterPro" id="IPR014015">
    <property type="entry name" value="Helicase_SF3_DNA-vir"/>
</dbReference>
<dbReference type="InterPro" id="IPR014818">
    <property type="entry name" value="Phage/plasmid_primase_P4_C"/>
</dbReference>
<evidence type="ECO:0000256" key="6">
    <source>
        <dbReference type="ARBA" id="ARBA00022741"/>
    </source>
</evidence>
<dbReference type="SUPFAM" id="SSF46785">
    <property type="entry name" value="Winged helix' DNA-binding domain"/>
    <property type="match status" value="1"/>
</dbReference>
<keyword evidence="10" id="KW-0804">Transcription</keyword>
<dbReference type="AlphaFoldDB" id="A0A6L2ZQ01"/>
<keyword evidence="4" id="KW-0548">Nucleotidyltransferase</keyword>
<dbReference type="SMART" id="SM00778">
    <property type="entry name" value="Prim_Zn_Ribbon"/>
    <property type="match status" value="1"/>
</dbReference>
<name>A0A6L2ZQ01_9ENTR</name>
<dbReference type="InterPro" id="IPR027417">
    <property type="entry name" value="P-loop_NTPase"/>
</dbReference>
<evidence type="ECO:0000256" key="1">
    <source>
        <dbReference type="ARBA" id="ARBA00022478"/>
    </source>
</evidence>
<dbReference type="CDD" id="cd01029">
    <property type="entry name" value="TOPRIM_primases"/>
    <property type="match status" value="1"/>
</dbReference>